<dbReference type="GO" id="GO:0005829">
    <property type="term" value="C:cytosol"/>
    <property type="evidence" value="ECO:0007669"/>
    <property type="project" value="TreeGrafter"/>
</dbReference>
<dbReference type="InterPro" id="IPR029058">
    <property type="entry name" value="AB_hydrolase_fold"/>
</dbReference>
<dbReference type="Pfam" id="PF07859">
    <property type="entry name" value="Abhydrolase_3"/>
    <property type="match status" value="1"/>
</dbReference>
<dbReference type="Gene3D" id="3.40.50.1820">
    <property type="entry name" value="alpha/beta hydrolase"/>
    <property type="match status" value="1"/>
</dbReference>
<dbReference type="PANTHER" id="PTHR23025">
    <property type="entry name" value="TRIACYLGLYCEROL LIPASE"/>
    <property type="match status" value="1"/>
</dbReference>
<name>A0AAD3H2X8_9STRA</name>
<sequence>MKEKGSQPKEYHYAIDAAQLILKCRQKLHEIILPSKSLTNEKSLDDPDASSIYTHPEVFVHGVNPNVLDLDRTLLSIGQLLHYHLLTLVEDVKAKSIQMKQQLNHACLPSHPLQGTDICRPHDEGYVDLQFSQKNSFDEKEITTLTNVSLGETIEQLKRLSSQKQKMNHRGNVNKRSSSPGTVKKNHSQSIFRRNHLMGKVSRGVSYPPRQEFEDDLLPSNSSQSSVISPTSSFGSISSNPSFQYSPSSEKSAIDSLLFRLIVILQLCLVRIDEAHRIIGNKSRIAWIVAVCSGTLYSVNRFTDVIPPTYHMSCSQMSKGLGLVTTTALLRKGWMKLCLNTRLLNTSTSLEDWQQQWLLMQSIGLGDKNKDEQCKRLLKLIPLRRSYSIWGSDGGGFRYKLIRWLMDCVYASVGTTIRAHNNSGNKDPKQSRHWSLWMRISAAAAASYYAVTGPSGKSAEVLSSSTDVESSDLIQNAWGMMSLPQVKTLSLQASRLLKGAAVAERIEIAGVPCFILSKNHCPALSTAIKRYRRQQKREKSHLGTIIEEQAPYERLKARTINMSEYPVKDIIFHLTGGGFFAHTLAGDIPFLLDWSKQTNAIVICPEYPLLPEHKFPAAINDITKVFMSITGGEAVPLIGFQVGKVIVTGESTGGNLAAALCIKLCKDGLVDVTELRSRRKQLAVPDNSQFMVQKVRLPDALLLSCPALNLSLDEFSPSRFISRDAVLPSALISTISNTYLGENPKTDPLASPLYATDAILSIFPPTLIYASSEDPFLDDSVVFNKRLKRLGVACNLKAVTNLPHAYFGLGTAGFPEVKTIQRECEEWMKNILNIPSGNSNH</sequence>
<evidence type="ECO:0000259" key="2">
    <source>
        <dbReference type="Pfam" id="PF07859"/>
    </source>
</evidence>
<feature type="region of interest" description="Disordered" evidence="1">
    <location>
        <begin position="212"/>
        <end position="242"/>
    </location>
</feature>
<dbReference type="GO" id="GO:0019433">
    <property type="term" value="P:triglyceride catabolic process"/>
    <property type="evidence" value="ECO:0007669"/>
    <property type="project" value="TreeGrafter"/>
</dbReference>
<comment type="caution">
    <text evidence="3">The sequence shown here is derived from an EMBL/GenBank/DDBJ whole genome shotgun (WGS) entry which is preliminary data.</text>
</comment>
<feature type="compositionally biased region" description="Low complexity" evidence="1">
    <location>
        <begin position="220"/>
        <end position="242"/>
    </location>
</feature>
<evidence type="ECO:0000313" key="4">
    <source>
        <dbReference type="Proteomes" id="UP001054902"/>
    </source>
</evidence>
<proteinExistence type="predicted"/>
<dbReference type="GO" id="GO:0004771">
    <property type="term" value="F:sterol ester esterase activity"/>
    <property type="evidence" value="ECO:0007669"/>
    <property type="project" value="TreeGrafter"/>
</dbReference>
<organism evidence="3 4">
    <name type="scientific">Chaetoceros tenuissimus</name>
    <dbReference type="NCBI Taxonomy" id="426638"/>
    <lineage>
        <taxon>Eukaryota</taxon>
        <taxon>Sar</taxon>
        <taxon>Stramenopiles</taxon>
        <taxon>Ochrophyta</taxon>
        <taxon>Bacillariophyta</taxon>
        <taxon>Coscinodiscophyceae</taxon>
        <taxon>Chaetocerotophycidae</taxon>
        <taxon>Chaetocerotales</taxon>
        <taxon>Chaetocerotaceae</taxon>
        <taxon>Chaetoceros</taxon>
    </lineage>
</organism>
<dbReference type="AlphaFoldDB" id="A0AAD3H2X8"/>
<dbReference type="SUPFAM" id="SSF53474">
    <property type="entry name" value="alpha/beta-Hydrolases"/>
    <property type="match status" value="1"/>
</dbReference>
<feature type="domain" description="Alpha/beta hydrolase fold-3" evidence="2">
    <location>
        <begin position="572"/>
        <end position="807"/>
    </location>
</feature>
<dbReference type="InterPro" id="IPR013094">
    <property type="entry name" value="AB_hydrolase_3"/>
</dbReference>
<dbReference type="Proteomes" id="UP001054902">
    <property type="component" value="Unassembled WGS sequence"/>
</dbReference>
<dbReference type="EMBL" id="BLLK01000025">
    <property type="protein sequence ID" value="GFH47959.1"/>
    <property type="molecule type" value="Genomic_DNA"/>
</dbReference>
<evidence type="ECO:0000313" key="3">
    <source>
        <dbReference type="EMBL" id="GFH47959.1"/>
    </source>
</evidence>
<gene>
    <name evidence="3" type="ORF">CTEN210_04435</name>
</gene>
<feature type="region of interest" description="Disordered" evidence="1">
    <location>
        <begin position="161"/>
        <end position="190"/>
    </location>
</feature>
<reference evidence="3 4" key="1">
    <citation type="journal article" date="2021" name="Sci. Rep.">
        <title>The genome of the diatom Chaetoceros tenuissimus carries an ancient integrated fragment of an extant virus.</title>
        <authorList>
            <person name="Hongo Y."/>
            <person name="Kimura K."/>
            <person name="Takaki Y."/>
            <person name="Yoshida Y."/>
            <person name="Baba S."/>
            <person name="Kobayashi G."/>
            <person name="Nagasaki K."/>
            <person name="Hano T."/>
            <person name="Tomaru Y."/>
        </authorList>
    </citation>
    <scope>NUCLEOTIDE SEQUENCE [LARGE SCALE GENOMIC DNA]</scope>
    <source>
        <strain evidence="3 4">NIES-3715</strain>
    </source>
</reference>
<dbReference type="PANTHER" id="PTHR23025:SF3">
    <property type="entry name" value="HORMONE-SENSITIVE LIPASE"/>
    <property type="match status" value="1"/>
</dbReference>
<keyword evidence="4" id="KW-1185">Reference proteome</keyword>
<dbReference type="GO" id="GO:0004806">
    <property type="term" value="F:triacylglycerol lipase activity"/>
    <property type="evidence" value="ECO:0007669"/>
    <property type="project" value="TreeGrafter"/>
</dbReference>
<accession>A0AAD3H2X8</accession>
<evidence type="ECO:0000256" key="1">
    <source>
        <dbReference type="SAM" id="MobiDB-lite"/>
    </source>
</evidence>
<protein>
    <recommendedName>
        <fullName evidence="2">Alpha/beta hydrolase fold-3 domain-containing protein</fullName>
    </recommendedName>
</protein>